<organism evidence="1 2">
    <name type="scientific">Daedalea quercina L-15889</name>
    <dbReference type="NCBI Taxonomy" id="1314783"/>
    <lineage>
        <taxon>Eukaryota</taxon>
        <taxon>Fungi</taxon>
        <taxon>Dikarya</taxon>
        <taxon>Basidiomycota</taxon>
        <taxon>Agaricomycotina</taxon>
        <taxon>Agaricomycetes</taxon>
        <taxon>Polyporales</taxon>
        <taxon>Fomitopsis</taxon>
    </lineage>
</organism>
<evidence type="ECO:0000313" key="2">
    <source>
        <dbReference type="Proteomes" id="UP000076727"/>
    </source>
</evidence>
<name>A0A165TLT8_9APHY</name>
<dbReference type="Proteomes" id="UP000076727">
    <property type="component" value="Unassembled WGS sequence"/>
</dbReference>
<reference evidence="1 2" key="1">
    <citation type="journal article" date="2016" name="Mol. Biol. Evol.">
        <title>Comparative Genomics of Early-Diverging Mushroom-Forming Fungi Provides Insights into the Origins of Lignocellulose Decay Capabilities.</title>
        <authorList>
            <person name="Nagy L.G."/>
            <person name="Riley R."/>
            <person name="Tritt A."/>
            <person name="Adam C."/>
            <person name="Daum C."/>
            <person name="Floudas D."/>
            <person name="Sun H."/>
            <person name="Yadav J.S."/>
            <person name="Pangilinan J."/>
            <person name="Larsson K.H."/>
            <person name="Matsuura K."/>
            <person name="Barry K."/>
            <person name="Labutti K."/>
            <person name="Kuo R."/>
            <person name="Ohm R.A."/>
            <person name="Bhattacharya S.S."/>
            <person name="Shirouzu T."/>
            <person name="Yoshinaga Y."/>
            <person name="Martin F.M."/>
            <person name="Grigoriev I.V."/>
            <person name="Hibbett D.S."/>
        </authorList>
    </citation>
    <scope>NUCLEOTIDE SEQUENCE [LARGE SCALE GENOMIC DNA]</scope>
    <source>
        <strain evidence="1 2">L-15889</strain>
    </source>
</reference>
<dbReference type="AlphaFoldDB" id="A0A165TLT8"/>
<sequence length="59" mass="6565">MLGLSWEGLLACTDLRSAIFLSCQAPPPAEPLNTNSRQFDINELCTSTSIQPPRTRHHE</sequence>
<protein>
    <submittedName>
        <fullName evidence="1">Uncharacterized protein</fullName>
    </submittedName>
</protein>
<accession>A0A165TLT8</accession>
<keyword evidence="2" id="KW-1185">Reference proteome</keyword>
<evidence type="ECO:0000313" key="1">
    <source>
        <dbReference type="EMBL" id="KZT73636.1"/>
    </source>
</evidence>
<gene>
    <name evidence="1" type="ORF">DAEQUDRAFT_721694</name>
</gene>
<dbReference type="EMBL" id="KV429036">
    <property type="protein sequence ID" value="KZT73636.1"/>
    <property type="molecule type" value="Genomic_DNA"/>
</dbReference>
<proteinExistence type="predicted"/>